<dbReference type="GO" id="GO:0005829">
    <property type="term" value="C:cytosol"/>
    <property type="evidence" value="ECO:0007669"/>
    <property type="project" value="TreeGrafter"/>
</dbReference>
<evidence type="ECO:0000256" key="2">
    <source>
        <dbReference type="ARBA" id="ARBA00023002"/>
    </source>
</evidence>
<keyword evidence="5" id="KW-1185">Reference proteome</keyword>
<dbReference type="GO" id="GO:0003960">
    <property type="term" value="F:quinone reductase (NADPH) activity"/>
    <property type="evidence" value="ECO:0007669"/>
    <property type="project" value="InterPro"/>
</dbReference>
<dbReference type="EMBL" id="BMOE01000001">
    <property type="protein sequence ID" value="GGJ65785.1"/>
    <property type="molecule type" value="Genomic_DNA"/>
</dbReference>
<keyword evidence="1" id="KW-0521">NADP</keyword>
<dbReference type="Pfam" id="PF08240">
    <property type="entry name" value="ADH_N"/>
    <property type="match status" value="1"/>
</dbReference>
<evidence type="ECO:0000256" key="1">
    <source>
        <dbReference type="ARBA" id="ARBA00022857"/>
    </source>
</evidence>
<dbReference type="Gene3D" id="3.40.50.720">
    <property type="entry name" value="NAD(P)-binding Rossmann-like Domain"/>
    <property type="match status" value="1"/>
</dbReference>
<reference evidence="4" key="1">
    <citation type="journal article" date="2014" name="Int. J. Syst. Evol. Microbiol.">
        <title>Complete genome sequence of Corynebacterium casei LMG S-19264T (=DSM 44701T), isolated from a smear-ripened cheese.</title>
        <authorList>
            <consortium name="US DOE Joint Genome Institute (JGI-PGF)"/>
            <person name="Walter F."/>
            <person name="Albersmeier A."/>
            <person name="Kalinowski J."/>
            <person name="Ruckert C."/>
        </authorList>
    </citation>
    <scope>NUCLEOTIDE SEQUENCE</scope>
    <source>
        <strain evidence="4">JCM 14371</strain>
    </source>
</reference>
<dbReference type="CDD" id="cd05286">
    <property type="entry name" value="QOR2"/>
    <property type="match status" value="1"/>
</dbReference>
<comment type="caution">
    <text evidence="4">The sequence shown here is derived from an EMBL/GenBank/DDBJ whole genome shotgun (WGS) entry which is preliminary data.</text>
</comment>
<dbReference type="AlphaFoldDB" id="A0A917P7Q9"/>
<gene>
    <name evidence="4" type="ORF">GCM10008939_07210</name>
</gene>
<accession>A0A917P7Q9</accession>
<dbReference type="InterPro" id="IPR013154">
    <property type="entry name" value="ADH-like_N"/>
</dbReference>
<evidence type="ECO:0000313" key="5">
    <source>
        <dbReference type="Proteomes" id="UP000635726"/>
    </source>
</evidence>
<proteinExistence type="predicted"/>
<dbReference type="SUPFAM" id="SSF50129">
    <property type="entry name" value="GroES-like"/>
    <property type="match status" value="1"/>
</dbReference>
<dbReference type="InterPro" id="IPR036291">
    <property type="entry name" value="NAD(P)-bd_dom_sf"/>
</dbReference>
<dbReference type="SUPFAM" id="SSF51735">
    <property type="entry name" value="NAD(P)-binding Rossmann-fold domains"/>
    <property type="match status" value="1"/>
</dbReference>
<dbReference type="Proteomes" id="UP000635726">
    <property type="component" value="Unassembled WGS sequence"/>
</dbReference>
<dbReference type="RefSeq" id="WP_188960817.1">
    <property type="nucleotide sequence ID" value="NZ_BMOE01000001.1"/>
</dbReference>
<evidence type="ECO:0000259" key="3">
    <source>
        <dbReference type="SMART" id="SM00829"/>
    </source>
</evidence>
<organism evidence="4 5">
    <name type="scientific">Deinococcus aquiradiocola</name>
    <dbReference type="NCBI Taxonomy" id="393059"/>
    <lineage>
        <taxon>Bacteria</taxon>
        <taxon>Thermotogati</taxon>
        <taxon>Deinococcota</taxon>
        <taxon>Deinococci</taxon>
        <taxon>Deinococcales</taxon>
        <taxon>Deinococcaceae</taxon>
        <taxon>Deinococcus</taxon>
    </lineage>
</organism>
<dbReference type="InterPro" id="IPR047618">
    <property type="entry name" value="QOR-like"/>
</dbReference>
<keyword evidence="2" id="KW-0560">Oxidoreductase</keyword>
<reference evidence="4" key="2">
    <citation type="submission" date="2020-09" db="EMBL/GenBank/DDBJ databases">
        <authorList>
            <person name="Sun Q."/>
            <person name="Ohkuma M."/>
        </authorList>
    </citation>
    <scope>NUCLEOTIDE SEQUENCE</scope>
    <source>
        <strain evidence="4">JCM 14371</strain>
    </source>
</reference>
<dbReference type="PANTHER" id="PTHR48106">
    <property type="entry name" value="QUINONE OXIDOREDUCTASE PIG3-RELATED"/>
    <property type="match status" value="1"/>
</dbReference>
<protein>
    <submittedName>
        <fullName evidence="4">Quinone oxidoreductase</fullName>
    </submittedName>
</protein>
<dbReference type="PANTHER" id="PTHR48106:SF13">
    <property type="entry name" value="QUINONE OXIDOREDUCTASE-RELATED"/>
    <property type="match status" value="1"/>
</dbReference>
<feature type="domain" description="Enoyl reductase (ER)" evidence="3">
    <location>
        <begin position="10"/>
        <end position="317"/>
    </location>
</feature>
<dbReference type="GO" id="GO:0070402">
    <property type="term" value="F:NADPH binding"/>
    <property type="evidence" value="ECO:0007669"/>
    <property type="project" value="TreeGrafter"/>
</dbReference>
<evidence type="ECO:0000313" key="4">
    <source>
        <dbReference type="EMBL" id="GGJ65785.1"/>
    </source>
</evidence>
<dbReference type="SMART" id="SM00829">
    <property type="entry name" value="PKS_ER"/>
    <property type="match status" value="1"/>
</dbReference>
<dbReference type="Gene3D" id="3.90.180.10">
    <property type="entry name" value="Medium-chain alcohol dehydrogenases, catalytic domain"/>
    <property type="match status" value="1"/>
</dbReference>
<name>A0A917P7Q9_9DEIO</name>
<dbReference type="InterPro" id="IPR020843">
    <property type="entry name" value="ER"/>
</dbReference>
<dbReference type="InterPro" id="IPR011032">
    <property type="entry name" value="GroES-like_sf"/>
</dbReference>
<dbReference type="Pfam" id="PF13602">
    <property type="entry name" value="ADH_zinc_N_2"/>
    <property type="match status" value="1"/>
</dbReference>
<dbReference type="GO" id="GO:0035925">
    <property type="term" value="F:mRNA 3'-UTR AU-rich region binding"/>
    <property type="evidence" value="ECO:0007669"/>
    <property type="project" value="TreeGrafter"/>
</dbReference>
<sequence>MRAIIMNHSGGPEVLTLQTHTLPAPRPGEAQVTLRYAGLNYVDTYQRQGGRQAPTLPAILGKEGVGTVTALGDDVTGLHVGQRVAFGTAPGGAYAEALNLPAWMLAPVPDGVTDEAAAAVMLQGMTAHYLAYSAFPLTAGDLAVVHAAAGGVGGLLVQLARRTGATILATASTDAKLHTAHDLGAQLTAPYDTFAALAREHGGASVVYDGVGRSTFQDGLNALRVRGLMCLYGAASGNVDPVDPQALNSAGGLYLTRPSLTHYTQNAQELRWRAGELFDLIRSGDLQVRVDRVYPLEEIQDAHRYIEGRHTLGKVLLSLQ</sequence>